<proteinExistence type="predicted"/>
<dbReference type="AlphaFoldDB" id="A0A392UQS8"/>
<feature type="non-terminal residue" evidence="1">
    <location>
        <position position="30"/>
    </location>
</feature>
<keyword evidence="2" id="KW-1185">Reference proteome</keyword>
<sequence length="30" mass="3128">MNLASALQAPTMVVDVPAKSSFLTQLLPPS</sequence>
<evidence type="ECO:0000313" key="1">
    <source>
        <dbReference type="EMBL" id="MCI74135.1"/>
    </source>
</evidence>
<accession>A0A392UQS8</accession>
<dbReference type="EMBL" id="LXQA010854040">
    <property type="protein sequence ID" value="MCI74135.1"/>
    <property type="molecule type" value="Genomic_DNA"/>
</dbReference>
<dbReference type="Proteomes" id="UP000265520">
    <property type="component" value="Unassembled WGS sequence"/>
</dbReference>
<evidence type="ECO:0000313" key="2">
    <source>
        <dbReference type="Proteomes" id="UP000265520"/>
    </source>
</evidence>
<comment type="caution">
    <text evidence="1">The sequence shown here is derived from an EMBL/GenBank/DDBJ whole genome shotgun (WGS) entry which is preliminary data.</text>
</comment>
<organism evidence="1 2">
    <name type="scientific">Trifolium medium</name>
    <dbReference type="NCBI Taxonomy" id="97028"/>
    <lineage>
        <taxon>Eukaryota</taxon>
        <taxon>Viridiplantae</taxon>
        <taxon>Streptophyta</taxon>
        <taxon>Embryophyta</taxon>
        <taxon>Tracheophyta</taxon>
        <taxon>Spermatophyta</taxon>
        <taxon>Magnoliopsida</taxon>
        <taxon>eudicotyledons</taxon>
        <taxon>Gunneridae</taxon>
        <taxon>Pentapetalae</taxon>
        <taxon>rosids</taxon>
        <taxon>fabids</taxon>
        <taxon>Fabales</taxon>
        <taxon>Fabaceae</taxon>
        <taxon>Papilionoideae</taxon>
        <taxon>50 kb inversion clade</taxon>
        <taxon>NPAAA clade</taxon>
        <taxon>Hologalegina</taxon>
        <taxon>IRL clade</taxon>
        <taxon>Trifolieae</taxon>
        <taxon>Trifolium</taxon>
    </lineage>
</organism>
<protein>
    <submittedName>
        <fullName evidence="1">Uncharacterized protein</fullName>
    </submittedName>
</protein>
<name>A0A392UQS8_9FABA</name>
<reference evidence="1 2" key="1">
    <citation type="journal article" date="2018" name="Front. Plant Sci.">
        <title>Red Clover (Trifolium pratense) and Zigzag Clover (T. medium) - A Picture of Genomic Similarities and Differences.</title>
        <authorList>
            <person name="Dluhosova J."/>
            <person name="Istvanek J."/>
            <person name="Nedelnik J."/>
            <person name="Repkova J."/>
        </authorList>
    </citation>
    <scope>NUCLEOTIDE SEQUENCE [LARGE SCALE GENOMIC DNA]</scope>
    <source>
        <strain evidence="2">cv. 10/8</strain>
        <tissue evidence="1">Leaf</tissue>
    </source>
</reference>